<dbReference type="EMBL" id="BAABJM010000003">
    <property type="protein sequence ID" value="GAA5058795.1"/>
    <property type="molecule type" value="Genomic_DNA"/>
</dbReference>
<feature type="region of interest" description="Disordered" evidence="1">
    <location>
        <begin position="1"/>
        <end position="20"/>
    </location>
</feature>
<dbReference type="Proteomes" id="UP001500603">
    <property type="component" value="Unassembled WGS sequence"/>
</dbReference>
<protein>
    <recommendedName>
        <fullName evidence="2">SAV-6107-like HEPN domain-containing protein</fullName>
    </recommendedName>
</protein>
<keyword evidence="4" id="KW-1185">Reference proteome</keyword>
<feature type="domain" description="SAV-6107-like HEPN" evidence="2">
    <location>
        <begin position="36"/>
        <end position="133"/>
    </location>
</feature>
<evidence type="ECO:0000259" key="2">
    <source>
        <dbReference type="Pfam" id="PF18726"/>
    </source>
</evidence>
<comment type="caution">
    <text evidence="3">The sequence shown here is derived from an EMBL/GenBank/DDBJ whole genome shotgun (WGS) entry which is preliminary data.</text>
</comment>
<sequence>MSNPMGGNGRRRAGSVGGSGKAGTLLARADGLLVQAAGERDPRERFRTAYLAALRGAGAVIAVTGADATPRARSRSAWALMQRAAPEFVMWADYFSARSEIRAALEAGLDRAIDDAEADEFASRVGAFLYDVEDLLAASARLHPVRGWSGDVTA</sequence>
<accession>A0ABP9KHW4</accession>
<gene>
    <name evidence="3" type="ORF">GCM10023318_38540</name>
</gene>
<organism evidence="3 4">
    <name type="scientific">Nocardia callitridis</name>
    <dbReference type="NCBI Taxonomy" id="648753"/>
    <lineage>
        <taxon>Bacteria</taxon>
        <taxon>Bacillati</taxon>
        <taxon>Actinomycetota</taxon>
        <taxon>Actinomycetes</taxon>
        <taxon>Mycobacteriales</taxon>
        <taxon>Nocardiaceae</taxon>
        <taxon>Nocardia</taxon>
    </lineage>
</organism>
<evidence type="ECO:0000313" key="4">
    <source>
        <dbReference type="Proteomes" id="UP001500603"/>
    </source>
</evidence>
<dbReference type="Pfam" id="PF18726">
    <property type="entry name" value="HEPN_SAV_6107"/>
    <property type="match status" value="1"/>
</dbReference>
<reference evidence="4" key="1">
    <citation type="journal article" date="2019" name="Int. J. Syst. Evol. Microbiol.">
        <title>The Global Catalogue of Microorganisms (GCM) 10K type strain sequencing project: providing services to taxonomists for standard genome sequencing and annotation.</title>
        <authorList>
            <consortium name="The Broad Institute Genomics Platform"/>
            <consortium name="The Broad Institute Genome Sequencing Center for Infectious Disease"/>
            <person name="Wu L."/>
            <person name="Ma J."/>
        </authorList>
    </citation>
    <scope>NUCLEOTIDE SEQUENCE [LARGE SCALE GENOMIC DNA]</scope>
    <source>
        <strain evidence="4">JCM 18298</strain>
    </source>
</reference>
<dbReference type="InterPro" id="IPR040891">
    <property type="entry name" value="HEPN_SAV_6107"/>
</dbReference>
<evidence type="ECO:0000313" key="3">
    <source>
        <dbReference type="EMBL" id="GAA5058795.1"/>
    </source>
</evidence>
<dbReference type="RefSeq" id="WP_345496918.1">
    <property type="nucleotide sequence ID" value="NZ_BAABJM010000003.1"/>
</dbReference>
<name>A0ABP9KHW4_9NOCA</name>
<proteinExistence type="predicted"/>
<evidence type="ECO:0000256" key="1">
    <source>
        <dbReference type="SAM" id="MobiDB-lite"/>
    </source>
</evidence>